<dbReference type="OrthoDB" id="56883at2"/>
<proteinExistence type="inferred from homology"/>
<dbReference type="AlphaFoldDB" id="A0A1R4ICP7"/>
<evidence type="ECO:0000256" key="4">
    <source>
        <dbReference type="SAM" id="SignalP"/>
    </source>
</evidence>
<gene>
    <name evidence="5" type="ORF">FM114_01065</name>
</gene>
<evidence type="ECO:0000256" key="1">
    <source>
        <dbReference type="ARBA" id="ARBA00006096"/>
    </source>
</evidence>
<dbReference type="STRING" id="1255658.FM114_01065"/>
<feature type="signal peptide" evidence="4">
    <location>
        <begin position="1"/>
        <end position="19"/>
    </location>
</feature>
<protein>
    <submittedName>
        <fullName evidence="5">D-alanyl-D-alanine carboxypeptidase</fullName>
        <ecNumber evidence="5">3.4.16.4</ecNumber>
    </submittedName>
</protein>
<feature type="region of interest" description="Disordered" evidence="3">
    <location>
        <begin position="35"/>
        <end position="54"/>
    </location>
</feature>
<dbReference type="InterPro" id="IPR000667">
    <property type="entry name" value="Peptidase_S13"/>
</dbReference>
<keyword evidence="4" id="KW-0732">Signal</keyword>
<accession>A0A1R4ICP7</accession>
<feature type="compositionally biased region" description="Low complexity" evidence="3">
    <location>
        <begin position="40"/>
        <end position="50"/>
    </location>
</feature>
<dbReference type="PRINTS" id="PR00922">
    <property type="entry name" value="DADACBPTASE3"/>
</dbReference>
<dbReference type="GO" id="GO:0000270">
    <property type="term" value="P:peptidoglycan metabolic process"/>
    <property type="evidence" value="ECO:0007669"/>
    <property type="project" value="TreeGrafter"/>
</dbReference>
<dbReference type="Gene3D" id="3.40.710.10">
    <property type="entry name" value="DD-peptidase/beta-lactamase superfamily"/>
    <property type="match status" value="2"/>
</dbReference>
<dbReference type="InterPro" id="IPR012338">
    <property type="entry name" value="Beta-lactam/transpept-like"/>
</dbReference>
<feature type="chain" id="PRO_5039563788" evidence="4">
    <location>
        <begin position="20"/>
        <end position="454"/>
    </location>
</feature>
<comment type="similarity">
    <text evidence="1">Belongs to the peptidase S13 family.</text>
</comment>
<keyword evidence="6" id="KW-1185">Reference proteome</keyword>
<dbReference type="NCBIfam" id="TIGR00666">
    <property type="entry name" value="PBP4"/>
    <property type="match status" value="1"/>
</dbReference>
<keyword evidence="5" id="KW-0121">Carboxypeptidase</keyword>
<dbReference type="PANTHER" id="PTHR30023:SF0">
    <property type="entry name" value="PENICILLIN-SENSITIVE CARBOXYPEPTIDASE A"/>
    <property type="match status" value="1"/>
</dbReference>
<keyword evidence="5" id="KW-0645">Protease</keyword>
<name>A0A1R4ICP7_9ACTN</name>
<evidence type="ECO:0000256" key="3">
    <source>
        <dbReference type="SAM" id="MobiDB-lite"/>
    </source>
</evidence>
<dbReference type="EC" id="3.4.16.4" evidence="5"/>
<dbReference type="EMBL" id="FUKQ01000006">
    <property type="protein sequence ID" value="SJN17580.1"/>
    <property type="molecule type" value="Genomic_DNA"/>
</dbReference>
<dbReference type="RefSeq" id="WP_094763350.1">
    <property type="nucleotide sequence ID" value="NZ_FUKQ01000006.1"/>
</dbReference>
<evidence type="ECO:0000256" key="2">
    <source>
        <dbReference type="ARBA" id="ARBA00022801"/>
    </source>
</evidence>
<sequence>MLTALLAIAGAVCWRPALYATGLWVDGGQPTVSQTLFEDPSASPSASQPARGSGVIASAPVATPTHTPDPKALAAALAKVPAKDMGTTSGVVLDAVSGELLWSSGPDAGQIPASTLKLLTCLTALDVLGPDKTFSTRVVQQGKGIVLVGGGDPYLASKPAKEYPFPATSADLAKKTAAALKKQGTSSVTLGYDESLFSGPNWHPSWPQGYHDQVTNLSALWIDKGKPDEKSAPSQTPAPTAATVFAAQLKANGITVSGKPTAAAAGADAAEVASVQSLPVSSLVQETLVHSDNAAAEVLLRQVGVATGNGGSFTGGAKGMQQRLTTLKAWDASTRIADGSGLSRNNRVSARVLGRALHLAAASPKLRPLLEGLPSAGVTGTLHLRFYTPASEPGRGWVNAKTGTLSKVSTLAGYTRTRQGGEVVFAFMSNNPKQEWNVRSWLDQMASTLVTCGC</sequence>
<evidence type="ECO:0000313" key="6">
    <source>
        <dbReference type="Proteomes" id="UP000188342"/>
    </source>
</evidence>
<keyword evidence="2 5" id="KW-0378">Hydrolase</keyword>
<dbReference type="Pfam" id="PF02113">
    <property type="entry name" value="Peptidase_S13"/>
    <property type="match status" value="2"/>
</dbReference>
<dbReference type="GO" id="GO:0006508">
    <property type="term" value="P:proteolysis"/>
    <property type="evidence" value="ECO:0007669"/>
    <property type="project" value="InterPro"/>
</dbReference>
<dbReference type="PANTHER" id="PTHR30023">
    <property type="entry name" value="D-ALANYL-D-ALANINE CARBOXYPEPTIDASE"/>
    <property type="match status" value="1"/>
</dbReference>
<dbReference type="GO" id="GO:0009002">
    <property type="term" value="F:serine-type D-Ala-D-Ala carboxypeptidase activity"/>
    <property type="evidence" value="ECO:0007669"/>
    <property type="project" value="UniProtKB-EC"/>
</dbReference>
<evidence type="ECO:0000313" key="5">
    <source>
        <dbReference type="EMBL" id="SJN17580.1"/>
    </source>
</evidence>
<organism evidence="5 6">
    <name type="scientific">Luteococcus japonicus LSP_Lj1</name>
    <dbReference type="NCBI Taxonomy" id="1255658"/>
    <lineage>
        <taxon>Bacteria</taxon>
        <taxon>Bacillati</taxon>
        <taxon>Actinomycetota</taxon>
        <taxon>Actinomycetes</taxon>
        <taxon>Propionibacteriales</taxon>
        <taxon>Propionibacteriaceae</taxon>
        <taxon>Luteococcus</taxon>
    </lineage>
</organism>
<dbReference type="Proteomes" id="UP000188342">
    <property type="component" value="Unassembled WGS sequence"/>
</dbReference>
<dbReference type="SUPFAM" id="SSF56601">
    <property type="entry name" value="beta-lactamase/transpeptidase-like"/>
    <property type="match status" value="1"/>
</dbReference>
<reference evidence="5 6" key="1">
    <citation type="submission" date="2017-02" db="EMBL/GenBank/DDBJ databases">
        <authorList>
            <person name="Peterson S.W."/>
        </authorList>
    </citation>
    <scope>NUCLEOTIDE SEQUENCE [LARGE SCALE GENOMIC DNA]</scope>
    <source>
        <strain evidence="5 6">LSP_Lj1</strain>
    </source>
</reference>